<evidence type="ECO:0008006" key="4">
    <source>
        <dbReference type="Google" id="ProtNLM"/>
    </source>
</evidence>
<feature type="transmembrane region" description="Helical" evidence="1">
    <location>
        <begin position="21"/>
        <end position="39"/>
    </location>
</feature>
<gene>
    <name evidence="2" type="ORF">V1264_013615</name>
</gene>
<keyword evidence="1" id="KW-1133">Transmembrane helix</keyword>
<dbReference type="EMBL" id="JBAMIC010000003">
    <property type="protein sequence ID" value="KAK7109601.1"/>
    <property type="molecule type" value="Genomic_DNA"/>
</dbReference>
<proteinExistence type="predicted"/>
<evidence type="ECO:0000313" key="3">
    <source>
        <dbReference type="Proteomes" id="UP001374579"/>
    </source>
</evidence>
<protein>
    <recommendedName>
        <fullName evidence="4">Apple domain-containing protein</fullName>
    </recommendedName>
</protein>
<accession>A0AAN9BNJ6</accession>
<comment type="caution">
    <text evidence="2">The sequence shown here is derived from an EMBL/GenBank/DDBJ whole genome shotgun (WGS) entry which is preliminary data.</text>
</comment>
<evidence type="ECO:0000313" key="2">
    <source>
        <dbReference type="EMBL" id="KAK7109601.1"/>
    </source>
</evidence>
<dbReference type="AlphaFoldDB" id="A0AAN9BNJ6"/>
<reference evidence="2 3" key="1">
    <citation type="submission" date="2024-02" db="EMBL/GenBank/DDBJ databases">
        <title>Chromosome-scale genome assembly of the rough periwinkle Littorina saxatilis.</title>
        <authorList>
            <person name="De Jode A."/>
            <person name="Faria R."/>
            <person name="Formenti G."/>
            <person name="Sims Y."/>
            <person name="Smith T.P."/>
            <person name="Tracey A."/>
            <person name="Wood J.M.D."/>
            <person name="Zagrodzka Z.B."/>
            <person name="Johannesson K."/>
            <person name="Butlin R.K."/>
            <person name="Leder E.H."/>
        </authorList>
    </citation>
    <scope>NUCLEOTIDE SEQUENCE [LARGE SCALE GENOMIC DNA]</scope>
    <source>
        <strain evidence="2">Snail1</strain>
        <tissue evidence="2">Muscle</tissue>
    </source>
</reference>
<keyword evidence="1" id="KW-0472">Membrane</keyword>
<sequence>MLNCSEGRTAPPKSKMTLPSLPVWFVAILCATFILYCGADTVSVNGTNGTLFEMCNVTTCTGQGSNIKPMLQRKIKSARACALACEMSAESDGCQAFTYRSGDNDIYVNCLKDLLSSIILLLLWPF</sequence>
<organism evidence="2 3">
    <name type="scientific">Littorina saxatilis</name>
    <dbReference type="NCBI Taxonomy" id="31220"/>
    <lineage>
        <taxon>Eukaryota</taxon>
        <taxon>Metazoa</taxon>
        <taxon>Spiralia</taxon>
        <taxon>Lophotrochozoa</taxon>
        <taxon>Mollusca</taxon>
        <taxon>Gastropoda</taxon>
        <taxon>Caenogastropoda</taxon>
        <taxon>Littorinimorpha</taxon>
        <taxon>Littorinoidea</taxon>
        <taxon>Littorinidae</taxon>
        <taxon>Littorina</taxon>
    </lineage>
</organism>
<keyword evidence="3" id="KW-1185">Reference proteome</keyword>
<keyword evidence="1" id="KW-0812">Transmembrane</keyword>
<name>A0AAN9BNJ6_9CAEN</name>
<evidence type="ECO:0000256" key="1">
    <source>
        <dbReference type="SAM" id="Phobius"/>
    </source>
</evidence>
<dbReference type="Proteomes" id="UP001374579">
    <property type="component" value="Unassembled WGS sequence"/>
</dbReference>